<keyword evidence="3" id="KW-0479">Metal-binding</keyword>
<dbReference type="Pfam" id="PF13237">
    <property type="entry name" value="Fer4_10"/>
    <property type="match status" value="1"/>
</dbReference>
<organism evidence="9 10">
    <name type="scientific">Anaerobranca californiensis DSM 14826</name>
    <dbReference type="NCBI Taxonomy" id="1120989"/>
    <lineage>
        <taxon>Bacteria</taxon>
        <taxon>Bacillati</taxon>
        <taxon>Bacillota</taxon>
        <taxon>Clostridia</taxon>
        <taxon>Eubacteriales</taxon>
        <taxon>Proteinivoracaceae</taxon>
        <taxon>Anaerobranca</taxon>
    </lineage>
</organism>
<dbReference type="AlphaFoldDB" id="A0A1M6QMY9"/>
<feature type="transmembrane region" description="Helical" evidence="7">
    <location>
        <begin position="102"/>
        <end position="123"/>
    </location>
</feature>
<evidence type="ECO:0000259" key="8">
    <source>
        <dbReference type="PROSITE" id="PS51379"/>
    </source>
</evidence>
<evidence type="ECO:0000256" key="7">
    <source>
        <dbReference type="SAM" id="Phobius"/>
    </source>
</evidence>
<accession>A0A1M6QMY9</accession>
<evidence type="ECO:0000256" key="5">
    <source>
        <dbReference type="ARBA" id="ARBA00023004"/>
    </source>
</evidence>
<keyword evidence="5" id="KW-0408">Iron</keyword>
<dbReference type="EMBL" id="FRAI01000022">
    <property type="protein sequence ID" value="SHK21470.1"/>
    <property type="molecule type" value="Genomic_DNA"/>
</dbReference>
<keyword evidence="10" id="KW-1185">Reference proteome</keyword>
<keyword evidence="4" id="KW-0249">Electron transport</keyword>
<evidence type="ECO:0000313" key="9">
    <source>
        <dbReference type="EMBL" id="SHK21470.1"/>
    </source>
</evidence>
<feature type="transmembrane region" description="Helical" evidence="7">
    <location>
        <begin position="79"/>
        <end position="96"/>
    </location>
</feature>
<dbReference type="PANTHER" id="PTHR30176:SF3">
    <property type="entry name" value="FERREDOXIN-TYPE PROTEIN NAPH"/>
    <property type="match status" value="1"/>
</dbReference>
<dbReference type="InterPro" id="IPR017900">
    <property type="entry name" value="4Fe4S_Fe_S_CS"/>
</dbReference>
<evidence type="ECO:0000256" key="4">
    <source>
        <dbReference type="ARBA" id="ARBA00022982"/>
    </source>
</evidence>
<name>A0A1M6QMY9_9FIRM</name>
<keyword evidence="2" id="KW-0004">4Fe-4S</keyword>
<dbReference type="RefSeq" id="WP_072908105.1">
    <property type="nucleotide sequence ID" value="NZ_FRAI01000022.1"/>
</dbReference>
<gene>
    <name evidence="9" type="ORF">SAMN02745227_01800</name>
</gene>
<protein>
    <submittedName>
        <fullName evidence="9">4Fe-4S binding domain-containing protein</fullName>
    </submittedName>
</protein>
<dbReference type="OrthoDB" id="9806398at2"/>
<dbReference type="GO" id="GO:0046872">
    <property type="term" value="F:metal ion binding"/>
    <property type="evidence" value="ECO:0007669"/>
    <property type="project" value="UniProtKB-KW"/>
</dbReference>
<dbReference type="STRING" id="1120989.SAMN02745227_01800"/>
<dbReference type="InterPro" id="IPR017896">
    <property type="entry name" value="4Fe4S_Fe-S-bd"/>
</dbReference>
<reference evidence="10" key="1">
    <citation type="submission" date="2016-11" db="EMBL/GenBank/DDBJ databases">
        <authorList>
            <person name="Varghese N."/>
            <person name="Submissions S."/>
        </authorList>
    </citation>
    <scope>NUCLEOTIDE SEQUENCE [LARGE SCALE GENOMIC DNA]</scope>
    <source>
        <strain evidence="10">DSM 14826</strain>
    </source>
</reference>
<dbReference type="PANTHER" id="PTHR30176">
    <property type="entry name" value="FERREDOXIN-TYPE PROTEIN NAPH"/>
    <property type="match status" value="1"/>
</dbReference>
<dbReference type="Pfam" id="PF12801">
    <property type="entry name" value="Fer4_5"/>
    <property type="match status" value="2"/>
</dbReference>
<dbReference type="PROSITE" id="PS51379">
    <property type="entry name" value="4FE4S_FER_2"/>
    <property type="match status" value="1"/>
</dbReference>
<evidence type="ECO:0000313" key="10">
    <source>
        <dbReference type="Proteomes" id="UP000243547"/>
    </source>
</evidence>
<keyword evidence="6" id="KW-0411">Iron-sulfur</keyword>
<dbReference type="Proteomes" id="UP000243547">
    <property type="component" value="Unassembled WGS sequence"/>
</dbReference>
<evidence type="ECO:0000256" key="1">
    <source>
        <dbReference type="ARBA" id="ARBA00022448"/>
    </source>
</evidence>
<keyword evidence="7" id="KW-0812">Transmembrane</keyword>
<evidence type="ECO:0000256" key="6">
    <source>
        <dbReference type="ARBA" id="ARBA00023014"/>
    </source>
</evidence>
<dbReference type="GO" id="GO:0005886">
    <property type="term" value="C:plasma membrane"/>
    <property type="evidence" value="ECO:0007669"/>
    <property type="project" value="TreeGrafter"/>
</dbReference>
<dbReference type="PROSITE" id="PS00198">
    <property type="entry name" value="4FE4S_FER_1"/>
    <property type="match status" value="1"/>
</dbReference>
<evidence type="ECO:0000256" key="2">
    <source>
        <dbReference type="ARBA" id="ARBA00022485"/>
    </source>
</evidence>
<feature type="domain" description="4Fe-4S ferredoxin-type" evidence="8">
    <location>
        <begin position="184"/>
        <end position="211"/>
    </location>
</feature>
<sequence length="211" mass="24214">MIQNIRKISQLFGVIFTLVLLAAGIWYFNFILVASGLLLSIFMGRYFCGWFCPMGTFAERVLVKISKNRPPHKIFSSKWFQYAFVVVFFSAIFIARKNFASLYVVLGMMFSVGIMATLLAIFYQPRTWCGSLCPWGTVMTTVSFNRRFKLEIGEDCKNCRVCTKVCNVPQQLHQSLDERKEKSGKVYIGDRCINCLACVEKCPTKQIKIKE</sequence>
<keyword evidence="7" id="KW-1133">Transmembrane helix</keyword>
<keyword evidence="7" id="KW-0472">Membrane</keyword>
<dbReference type="InterPro" id="IPR051684">
    <property type="entry name" value="Electron_Trans/Redox"/>
</dbReference>
<proteinExistence type="predicted"/>
<evidence type="ECO:0000256" key="3">
    <source>
        <dbReference type="ARBA" id="ARBA00022723"/>
    </source>
</evidence>
<keyword evidence="1" id="KW-0813">Transport</keyword>
<feature type="transmembrane region" description="Helical" evidence="7">
    <location>
        <begin position="12"/>
        <end position="31"/>
    </location>
</feature>
<dbReference type="SUPFAM" id="SSF54862">
    <property type="entry name" value="4Fe-4S ferredoxins"/>
    <property type="match status" value="1"/>
</dbReference>
<dbReference type="GO" id="GO:0051539">
    <property type="term" value="F:4 iron, 4 sulfur cluster binding"/>
    <property type="evidence" value="ECO:0007669"/>
    <property type="project" value="UniProtKB-KW"/>
</dbReference>
<dbReference type="Gene3D" id="3.30.70.20">
    <property type="match status" value="1"/>
</dbReference>